<organism evidence="1 2">
    <name type="scientific">Peribacillus frigoritolerans</name>
    <dbReference type="NCBI Taxonomy" id="450367"/>
    <lineage>
        <taxon>Bacteria</taxon>
        <taxon>Bacillati</taxon>
        <taxon>Bacillota</taxon>
        <taxon>Bacilli</taxon>
        <taxon>Bacillales</taxon>
        <taxon>Bacillaceae</taxon>
        <taxon>Peribacillus</taxon>
    </lineage>
</organism>
<evidence type="ECO:0000313" key="1">
    <source>
        <dbReference type="EMBL" id="MBR8644809.1"/>
    </source>
</evidence>
<comment type="caution">
    <text evidence="1">The sequence shown here is derived from an EMBL/GenBank/DDBJ whole genome shotgun (WGS) entry which is preliminary data.</text>
</comment>
<evidence type="ECO:0000313" key="2">
    <source>
        <dbReference type="Proteomes" id="UP000680045"/>
    </source>
</evidence>
<protein>
    <submittedName>
        <fullName evidence="1">Uncharacterized protein</fullName>
    </submittedName>
</protein>
<accession>A0A941FL78</accession>
<dbReference type="Proteomes" id="UP000680045">
    <property type="component" value="Unassembled WGS sequence"/>
</dbReference>
<sequence length="66" mass="7238">MTELAAFLLSGCGDPAAIELRAKGFVAVLYSNWLKDLYVIPLFNLTDNTHTMGWFNNAYGASHMGV</sequence>
<dbReference type="AlphaFoldDB" id="A0A941FL78"/>
<proteinExistence type="predicted"/>
<gene>
    <name evidence="1" type="ORF">KEH51_11520</name>
</gene>
<name>A0A941FL78_9BACI</name>
<dbReference type="EMBL" id="JAGTPW010000017">
    <property type="protein sequence ID" value="MBR8644809.1"/>
    <property type="molecule type" value="Genomic_DNA"/>
</dbReference>
<reference evidence="1" key="1">
    <citation type="submission" date="2021-04" db="EMBL/GenBank/DDBJ databases">
        <title>Whole genome sequencing of Enterococci isolates from hospitalized patients.</title>
        <authorList>
            <person name="Ogoti B.M."/>
            <person name="Onyambu F.G."/>
        </authorList>
    </citation>
    <scope>NUCLEOTIDE SEQUENCE</scope>
    <source>
        <strain evidence="1">242</strain>
    </source>
</reference>